<gene>
    <name evidence="1" type="ORF">PENSUB_10999</name>
</gene>
<keyword evidence="2" id="KW-1185">Reference proteome</keyword>
<comment type="caution">
    <text evidence="1">The sequence shown here is derived from an EMBL/GenBank/DDBJ whole genome shotgun (WGS) entry which is preliminary data.</text>
</comment>
<evidence type="ECO:0000313" key="2">
    <source>
        <dbReference type="Proteomes" id="UP000186955"/>
    </source>
</evidence>
<evidence type="ECO:0000313" key="1">
    <source>
        <dbReference type="EMBL" id="OKO95978.1"/>
    </source>
</evidence>
<dbReference type="EMBL" id="MNBE01000701">
    <property type="protein sequence ID" value="OKO95978.1"/>
    <property type="molecule type" value="Genomic_DNA"/>
</dbReference>
<reference evidence="1 2" key="1">
    <citation type="submission" date="2016-10" db="EMBL/GenBank/DDBJ databases">
        <title>Genome sequence of the ascomycete fungus Penicillium subrubescens.</title>
        <authorList>
            <person name="De Vries R.P."/>
            <person name="Peng M."/>
            <person name="Dilokpimol A."/>
            <person name="Hilden K."/>
            <person name="Makela M.R."/>
            <person name="Grigoriev I."/>
            <person name="Riley R."/>
            <person name="Granchi Z."/>
        </authorList>
    </citation>
    <scope>NUCLEOTIDE SEQUENCE [LARGE SCALE GENOMIC DNA]</scope>
    <source>
        <strain evidence="1 2">CBS 132785</strain>
    </source>
</reference>
<accession>A0A1Q5T718</accession>
<name>A0A1Q5T718_9EURO</name>
<protein>
    <submittedName>
        <fullName evidence="1">Uncharacterized protein</fullName>
    </submittedName>
</protein>
<proteinExistence type="predicted"/>
<organism evidence="1 2">
    <name type="scientific">Penicillium subrubescens</name>
    <dbReference type="NCBI Taxonomy" id="1316194"/>
    <lineage>
        <taxon>Eukaryota</taxon>
        <taxon>Fungi</taxon>
        <taxon>Dikarya</taxon>
        <taxon>Ascomycota</taxon>
        <taxon>Pezizomycotina</taxon>
        <taxon>Eurotiomycetes</taxon>
        <taxon>Eurotiomycetidae</taxon>
        <taxon>Eurotiales</taxon>
        <taxon>Aspergillaceae</taxon>
        <taxon>Penicillium</taxon>
    </lineage>
</organism>
<dbReference type="Proteomes" id="UP000186955">
    <property type="component" value="Unassembled WGS sequence"/>
</dbReference>
<dbReference type="AlphaFoldDB" id="A0A1Q5T718"/>
<sequence length="215" mass="24010">MIRLEATFHFSATFNFGTKPSYKVSACPSTFPKSAYLGPTFCSTLLAQSSPYPARSPNYRLPNPRVLFYTVGFCLRTLCNLSSHRHSLRILRDPACYQDLIQFQARCLRAIPITYSAVRLQQRSSRARVVAFSDRTHDCVDAIRSSENWDGAALTDSLSVQLQCPCLAANPRVRSVAIVDTDGFLDMSDADFDAAGKNREDLLLEAEENRARVSD</sequence>